<dbReference type="InterPro" id="IPR036291">
    <property type="entry name" value="NAD(P)-bd_dom_sf"/>
</dbReference>
<reference evidence="1 2" key="1">
    <citation type="submission" date="2018-10" db="EMBL/GenBank/DDBJ databases">
        <authorList>
            <person name="Perry B.J."/>
            <person name="Sullivan J.T."/>
            <person name="Murphy R.J.T."/>
            <person name="Ramsay J.P."/>
            <person name="Ronson C.W."/>
        </authorList>
    </citation>
    <scope>NUCLEOTIDE SEQUENCE [LARGE SCALE GENOMIC DNA]</scope>
    <source>
        <strain evidence="1 2">R88b</strain>
    </source>
</reference>
<accession>A0A6M7WGE7</accession>
<dbReference type="SUPFAM" id="SSF51735">
    <property type="entry name" value="NAD(P)-binding Rossmann-fold domains"/>
    <property type="match status" value="1"/>
</dbReference>
<proteinExistence type="predicted"/>
<dbReference type="AlphaFoldDB" id="A0A6M7WGE7"/>
<evidence type="ECO:0000313" key="2">
    <source>
        <dbReference type="Proteomes" id="UP000503017"/>
    </source>
</evidence>
<dbReference type="Pfam" id="PF13561">
    <property type="entry name" value="adh_short_C2"/>
    <property type="match status" value="1"/>
</dbReference>
<dbReference type="Gene3D" id="3.40.50.720">
    <property type="entry name" value="NAD(P)-binding Rossmann-like Domain"/>
    <property type="match status" value="1"/>
</dbReference>
<organism evidence="1 2">
    <name type="scientific">Mesorhizobium loti R88b</name>
    <dbReference type="NCBI Taxonomy" id="935548"/>
    <lineage>
        <taxon>Bacteria</taxon>
        <taxon>Pseudomonadati</taxon>
        <taxon>Pseudomonadota</taxon>
        <taxon>Alphaproteobacteria</taxon>
        <taxon>Hyphomicrobiales</taxon>
        <taxon>Phyllobacteriaceae</taxon>
        <taxon>Mesorhizobium</taxon>
    </lineage>
</organism>
<evidence type="ECO:0000313" key="1">
    <source>
        <dbReference type="EMBL" id="QKD02940.1"/>
    </source>
</evidence>
<sequence>MAVPSRRCTGVIETIPLSRLGTPEDLGKAPLFLASDESAYITGIELDVDGGAAQF</sequence>
<name>A0A6M7WGE7_RHILI</name>
<dbReference type="EMBL" id="CP033367">
    <property type="protein sequence ID" value="QKD02940.1"/>
    <property type="molecule type" value="Genomic_DNA"/>
</dbReference>
<dbReference type="Proteomes" id="UP000503017">
    <property type="component" value="Chromosome"/>
</dbReference>
<dbReference type="InterPro" id="IPR002347">
    <property type="entry name" value="SDR_fam"/>
</dbReference>
<protein>
    <submittedName>
        <fullName evidence="1">SDR family oxidoreductase</fullName>
    </submittedName>
</protein>
<gene>
    <name evidence="1" type="ORF">EB235_16680</name>
</gene>
<dbReference type="RefSeq" id="WP_080680766.1">
    <property type="nucleotide sequence ID" value="NZ_CP033367.1"/>
</dbReference>